<dbReference type="GO" id="GO:0003677">
    <property type="term" value="F:DNA binding"/>
    <property type="evidence" value="ECO:0007669"/>
    <property type="project" value="InterPro"/>
</dbReference>
<proteinExistence type="predicted"/>
<dbReference type="GO" id="GO:0003700">
    <property type="term" value="F:DNA-binding transcription factor activity"/>
    <property type="evidence" value="ECO:0007669"/>
    <property type="project" value="InterPro"/>
</dbReference>
<comment type="caution">
    <text evidence="2">The sequence shown here is derived from an EMBL/GenBank/DDBJ whole genome shotgun (WGS) entry which is preliminary data.</text>
</comment>
<name>A0A8J2YSK7_9PROT</name>
<keyword evidence="3" id="KW-1185">Reference proteome</keyword>
<dbReference type="RefSeq" id="WP_189045651.1">
    <property type="nucleotide sequence ID" value="NZ_BMJQ01000005.1"/>
</dbReference>
<evidence type="ECO:0000313" key="2">
    <source>
        <dbReference type="EMBL" id="GGF16171.1"/>
    </source>
</evidence>
<dbReference type="SMART" id="SM00966">
    <property type="entry name" value="SpoVT_AbrB"/>
    <property type="match status" value="1"/>
</dbReference>
<accession>A0A8J2YSK7</accession>
<dbReference type="Gene3D" id="2.10.260.10">
    <property type="match status" value="1"/>
</dbReference>
<dbReference type="InterPro" id="IPR007159">
    <property type="entry name" value="SpoVT-AbrB_dom"/>
</dbReference>
<dbReference type="AlphaFoldDB" id="A0A8J2YSK7"/>
<gene>
    <name evidence="2" type="ORF">GCM10011611_22430</name>
</gene>
<reference evidence="2" key="1">
    <citation type="journal article" date="2014" name="Int. J. Syst. Evol. Microbiol.">
        <title>Complete genome sequence of Corynebacterium casei LMG S-19264T (=DSM 44701T), isolated from a smear-ripened cheese.</title>
        <authorList>
            <consortium name="US DOE Joint Genome Institute (JGI-PGF)"/>
            <person name="Walter F."/>
            <person name="Albersmeier A."/>
            <person name="Kalinowski J."/>
            <person name="Ruckert C."/>
        </authorList>
    </citation>
    <scope>NUCLEOTIDE SEQUENCE</scope>
    <source>
        <strain evidence="2">CGMCC 1.15725</strain>
    </source>
</reference>
<feature type="domain" description="SpoVT-AbrB" evidence="1">
    <location>
        <begin position="9"/>
        <end position="54"/>
    </location>
</feature>
<sequence>MAVPKLVASKLTSKAQTTVPQEVRAVLGIGPGDLLGYRIEDGRVSLVRLQPSAEAWLATNREALLEMAAWDRENEIFEPDQRPF</sequence>
<dbReference type="GO" id="GO:0001558">
    <property type="term" value="P:regulation of cell growth"/>
    <property type="evidence" value="ECO:0007669"/>
    <property type="project" value="InterPro"/>
</dbReference>
<dbReference type="InterPro" id="IPR031848">
    <property type="entry name" value="PrlF_antitoxin"/>
</dbReference>
<reference evidence="2" key="2">
    <citation type="submission" date="2020-09" db="EMBL/GenBank/DDBJ databases">
        <authorList>
            <person name="Sun Q."/>
            <person name="Zhou Y."/>
        </authorList>
    </citation>
    <scope>NUCLEOTIDE SEQUENCE</scope>
    <source>
        <strain evidence="2">CGMCC 1.15725</strain>
    </source>
</reference>
<protein>
    <recommendedName>
        <fullName evidence="1">SpoVT-AbrB domain-containing protein</fullName>
    </recommendedName>
</protein>
<dbReference type="SUPFAM" id="SSF89447">
    <property type="entry name" value="AbrB/MazE/MraZ-like"/>
    <property type="match status" value="1"/>
</dbReference>
<dbReference type="InterPro" id="IPR037914">
    <property type="entry name" value="SpoVT-AbrB_sf"/>
</dbReference>
<dbReference type="EMBL" id="BMJQ01000005">
    <property type="protein sequence ID" value="GGF16171.1"/>
    <property type="molecule type" value="Genomic_DNA"/>
</dbReference>
<organism evidence="2 3">
    <name type="scientific">Aliidongia dinghuensis</name>
    <dbReference type="NCBI Taxonomy" id="1867774"/>
    <lineage>
        <taxon>Bacteria</taxon>
        <taxon>Pseudomonadati</taxon>
        <taxon>Pseudomonadota</taxon>
        <taxon>Alphaproteobacteria</taxon>
        <taxon>Rhodospirillales</taxon>
        <taxon>Dongiaceae</taxon>
        <taxon>Aliidongia</taxon>
    </lineage>
</organism>
<dbReference type="Pfam" id="PF15937">
    <property type="entry name" value="PrlF_antitoxin"/>
    <property type="match status" value="1"/>
</dbReference>
<dbReference type="GO" id="GO:0097351">
    <property type="term" value="F:toxin sequestering activity"/>
    <property type="evidence" value="ECO:0007669"/>
    <property type="project" value="InterPro"/>
</dbReference>
<evidence type="ECO:0000259" key="1">
    <source>
        <dbReference type="SMART" id="SM00966"/>
    </source>
</evidence>
<evidence type="ECO:0000313" key="3">
    <source>
        <dbReference type="Proteomes" id="UP000646365"/>
    </source>
</evidence>
<dbReference type="Proteomes" id="UP000646365">
    <property type="component" value="Unassembled WGS sequence"/>
</dbReference>